<feature type="region of interest" description="Disordered" evidence="1">
    <location>
        <begin position="123"/>
        <end position="158"/>
    </location>
</feature>
<dbReference type="EMBL" id="KF268327">
    <property type="protein sequence ID" value="AGT77709.1"/>
    <property type="molecule type" value="Genomic_DNA"/>
</dbReference>
<feature type="transmembrane region" description="Helical" evidence="2">
    <location>
        <begin position="241"/>
        <end position="260"/>
    </location>
</feature>
<name>T1UKF3_9ADEN</name>
<keyword evidence="2" id="KW-1133">Transmembrane helix</keyword>
<organism evidence="3 4">
    <name type="scientific">Human mastadenovirus D</name>
    <dbReference type="NCBI Taxonomy" id="130310"/>
    <lineage>
        <taxon>Viruses</taxon>
        <taxon>Varidnaviria</taxon>
        <taxon>Bamfordvirae</taxon>
        <taxon>Preplasmiviricota</taxon>
        <taxon>Polisuviricotina</taxon>
        <taxon>Pharingeaviricetes</taxon>
        <taxon>Rowavirales</taxon>
        <taxon>Adenoviridae</taxon>
        <taxon>Mastadenovirus</taxon>
        <taxon>Mastadenovirus dominans</taxon>
    </lineage>
</organism>
<feature type="compositionally biased region" description="Low complexity" evidence="1">
    <location>
        <begin position="123"/>
        <end position="136"/>
    </location>
</feature>
<dbReference type="Proteomes" id="UP000102686">
    <property type="component" value="Segment"/>
</dbReference>
<proteinExistence type="predicted"/>
<keyword evidence="2" id="KW-0472">Membrane</keyword>
<keyword evidence="2" id="KW-0812">Transmembrane</keyword>
<protein>
    <submittedName>
        <fullName evidence="3">E3 CR1-gamma</fullName>
    </submittedName>
</protein>
<evidence type="ECO:0000313" key="4">
    <source>
        <dbReference type="Proteomes" id="UP000102686"/>
    </source>
</evidence>
<gene>
    <name evidence="3" type="primary">E3</name>
    <name evidence="3" type="ORF">H648_40386gpE3</name>
</gene>
<evidence type="ECO:0000313" key="3">
    <source>
        <dbReference type="EMBL" id="AGT77709.1"/>
    </source>
</evidence>
<sequence>MKAFTACVLISLVTLSLAKINQISVKRGDNVTLDGTYPNTTWTRYHLTKWDNICKWNISTYRCHKNGSITIHTFNITSGLYKGDSYKREVITSMSRFGNVTDTYFSEYQQLKMYNLTIIEPPTTKAPTTTKPTTVKTSRKISTQTTRETTQPTTVPTTQPTIIASTTTETTTHTTQLDTTVQNSTVMVRFLLMEESTTEQTDATSSAFSSTANLTSLASINETLVPMKQDQPNYSGLDMQITFLIVCGVFILVVLLYFVFCKARQKSHRTIYRPVIGEPQPLQVDGGLRNLLFSFTVW</sequence>
<evidence type="ECO:0000256" key="2">
    <source>
        <dbReference type="SAM" id="Phobius"/>
    </source>
</evidence>
<feature type="compositionally biased region" description="Low complexity" evidence="1">
    <location>
        <begin position="143"/>
        <end position="158"/>
    </location>
</feature>
<evidence type="ECO:0000256" key="1">
    <source>
        <dbReference type="SAM" id="MobiDB-lite"/>
    </source>
</evidence>
<accession>T1UKF3</accession>
<reference evidence="3 4" key="1">
    <citation type="submission" date="2013-05" db="EMBL/GenBank/DDBJ databases">
        <authorList>
            <person name="Madupu R."/>
            <person name="Halpin R."/>
            <person name="Fedorova N."/>
            <person name="Tsitrin T."/>
            <person name="Stockwell T."/>
            <person name="Amedeo P."/>
            <person name="Appalla L."/>
            <person name="Bishop B."/>
            <person name="Edworthy P."/>
            <person name="Gupta N."/>
            <person name="Hoover J."/>
            <person name="Katzel D."/>
            <person name="Li K."/>
            <person name="Schobel S."/>
            <person name="Shrivastava S."/>
            <person name="Thovarai V."/>
            <person name="Wang S."/>
            <person name="Dehghan S."/>
            <person name="Singh S."/>
            <person name="Liu E.B."/>
            <person name="Seto J."/>
            <person name="Jones M.S."/>
            <person name="Kajon A."/>
            <person name="Gray G."/>
            <person name="Kowalski R."/>
            <person name="Romanowski E."/>
            <person name="Chodosh J."/>
            <person name="Wentworth D.E."/>
            <person name="Seto D."/>
        </authorList>
    </citation>
    <scope>NUCLEOTIDE SEQUENCE [LARGE SCALE GENOMIC DNA]</scope>
    <source>
        <strain evidence="3">Human/DEU/HEIM_00089/1988/NEW[P23H32F62]</strain>
    </source>
</reference>